<feature type="active site" description="Proton acceptor" evidence="2">
    <location>
        <position position="50"/>
    </location>
</feature>
<dbReference type="EMBL" id="SOIJ01000061">
    <property type="protein sequence ID" value="TET93870.1"/>
    <property type="molecule type" value="Genomic_DNA"/>
</dbReference>
<feature type="binding site" evidence="2">
    <location>
        <position position="7"/>
    </location>
    <ligand>
        <name>substrate</name>
    </ligand>
</feature>
<comment type="subunit">
    <text evidence="2">Homodimer.</text>
</comment>
<dbReference type="NCBIfam" id="TIGR00055">
    <property type="entry name" value="uppS"/>
    <property type="match status" value="1"/>
</dbReference>
<dbReference type="InterPro" id="IPR001441">
    <property type="entry name" value="UPP_synth-like"/>
</dbReference>
<dbReference type="GO" id="GO:0016094">
    <property type="term" value="P:polyprenol biosynthetic process"/>
    <property type="evidence" value="ECO:0007669"/>
    <property type="project" value="TreeGrafter"/>
</dbReference>
<feature type="binding site" evidence="2">
    <location>
        <position position="51"/>
    </location>
    <ligand>
        <name>substrate</name>
    </ligand>
</feature>
<organism evidence="3 4">
    <name type="scientific">Aerophobetes bacterium</name>
    <dbReference type="NCBI Taxonomy" id="2030807"/>
    <lineage>
        <taxon>Bacteria</taxon>
        <taxon>Candidatus Aerophobota</taxon>
    </lineage>
</organism>
<dbReference type="SUPFAM" id="SSF64005">
    <property type="entry name" value="Undecaprenyl diphosphate synthase"/>
    <property type="match status" value="1"/>
</dbReference>
<dbReference type="Proteomes" id="UP000316925">
    <property type="component" value="Unassembled WGS sequence"/>
</dbReference>
<dbReference type="Pfam" id="PF01255">
    <property type="entry name" value="Prenyltransf"/>
    <property type="match status" value="1"/>
</dbReference>
<dbReference type="InterPro" id="IPR036424">
    <property type="entry name" value="UPP_synth-like_sf"/>
</dbReference>
<dbReference type="InterPro" id="IPR018520">
    <property type="entry name" value="UPP_synth-like_CS"/>
</dbReference>
<feature type="binding site" evidence="2">
    <location>
        <position position="15"/>
    </location>
    <ligand>
        <name>substrate</name>
    </ligand>
</feature>
<gene>
    <name evidence="3" type="primary">uppS</name>
    <name evidence="3" type="ORF">E3J33_01085</name>
</gene>
<evidence type="ECO:0000256" key="1">
    <source>
        <dbReference type="ARBA" id="ARBA00022679"/>
    </source>
</evidence>
<dbReference type="EC" id="2.5.1.-" evidence="2"/>
<sequence>MDGNGRWAKKKGLPRMEGHRVGIEKIREIIQVCSDLGIRILTIYAFSCQNWKRPSWEVSFLMSRFEAYLNKEIDEMNKKGIRFQVIGRRESLSASMQKKIRRAMSLTRGNEDFIFNLALNYGGQEEILDAVKEIAQEVKKGDLSPEEIDLTLFKRYLYTDDLPYPDLLIRTGGEYRVSNFLLWQIAYTEFWVTPIFWPDFGKKEFIEALEDYAHRERRFGGIRED</sequence>
<evidence type="ECO:0000313" key="4">
    <source>
        <dbReference type="Proteomes" id="UP000316925"/>
    </source>
</evidence>
<accession>A0A523YQV5</accession>
<dbReference type="CDD" id="cd00475">
    <property type="entry name" value="Cis_IPPS"/>
    <property type="match status" value="1"/>
</dbReference>
<comment type="caution">
    <text evidence="3">The sequence shown here is derived from an EMBL/GenBank/DDBJ whole genome shotgun (WGS) entry which is preliminary data.</text>
</comment>
<name>A0A523YQV5_UNCAE</name>
<dbReference type="GO" id="GO:0045547">
    <property type="term" value="F:ditrans,polycis-polyprenyl diphosphate synthase [(2E,6E)-farnesyl diphosphate specific] activity"/>
    <property type="evidence" value="ECO:0007669"/>
    <property type="project" value="TreeGrafter"/>
</dbReference>
<feature type="binding site" evidence="2">
    <location>
        <begin position="176"/>
        <end position="178"/>
    </location>
    <ligand>
        <name>substrate</name>
    </ligand>
</feature>
<comment type="similarity">
    <text evidence="2">Belongs to the UPP synthase family.</text>
</comment>
<reference evidence="3 4" key="1">
    <citation type="submission" date="2019-03" db="EMBL/GenBank/DDBJ databases">
        <title>Metabolic potential of uncultured bacteria and archaea associated with petroleum seepage in deep-sea sediments.</title>
        <authorList>
            <person name="Dong X."/>
            <person name="Hubert C."/>
        </authorList>
    </citation>
    <scope>NUCLEOTIDE SEQUENCE [LARGE SCALE GENOMIC DNA]</scope>
    <source>
        <strain evidence="3">E29_bin28</strain>
    </source>
</reference>
<feature type="binding site" evidence="2">
    <location>
        <position position="19"/>
    </location>
    <ligand>
        <name>substrate</name>
    </ligand>
</feature>
<dbReference type="HAMAP" id="MF_01139">
    <property type="entry name" value="ISPT"/>
    <property type="match status" value="1"/>
</dbReference>
<dbReference type="FunFam" id="3.40.1180.10:FF:000001">
    <property type="entry name" value="(2E,6E)-farnesyl-diphosphate-specific ditrans,polycis-undecaprenyl-diphosphate synthase"/>
    <property type="match status" value="1"/>
</dbReference>
<protein>
    <recommendedName>
        <fullName evidence="2">Isoprenyl transferase</fullName>
        <ecNumber evidence="2">2.5.1.-</ecNumber>
    </recommendedName>
</protein>
<feature type="binding site" evidence="2">
    <location>
        <position position="53"/>
    </location>
    <ligand>
        <name>substrate</name>
    </ligand>
</feature>
<comment type="caution">
    <text evidence="2">Lacks conserved residue(s) required for the propagation of feature annotation.</text>
</comment>
<keyword evidence="2" id="KW-0479">Metal-binding</keyword>
<proteinExistence type="inferred from homology"/>
<feature type="active site" evidence="2">
    <location>
        <position position="2"/>
    </location>
</feature>
<evidence type="ECO:0000256" key="2">
    <source>
        <dbReference type="HAMAP-Rule" id="MF_01139"/>
    </source>
</evidence>
<comment type="function">
    <text evidence="2">Catalyzes the condensation of isopentenyl diphosphate (IPP) with allylic pyrophosphates generating different type of terpenoids.</text>
</comment>
<dbReference type="AlphaFoldDB" id="A0A523YQV5"/>
<comment type="cofactor">
    <cofactor evidence="2">
        <name>Mg(2+)</name>
        <dbReference type="ChEBI" id="CHEBI:18420"/>
    </cofactor>
    <text evidence="2">Binds 2 magnesium ions per subunit.</text>
</comment>
<dbReference type="PANTHER" id="PTHR10291">
    <property type="entry name" value="DEHYDRODOLICHYL DIPHOSPHATE SYNTHASE FAMILY MEMBER"/>
    <property type="match status" value="1"/>
</dbReference>
<feature type="binding site" evidence="2">
    <location>
        <begin position="3"/>
        <end position="6"/>
    </location>
    <ligand>
        <name>substrate</name>
    </ligand>
</feature>
<dbReference type="PANTHER" id="PTHR10291:SF0">
    <property type="entry name" value="DEHYDRODOLICHYL DIPHOSPHATE SYNTHASE 2"/>
    <property type="match status" value="1"/>
</dbReference>
<keyword evidence="2" id="KW-0460">Magnesium</keyword>
<dbReference type="PROSITE" id="PS01066">
    <property type="entry name" value="UPP_SYNTHASE"/>
    <property type="match status" value="1"/>
</dbReference>
<feature type="binding site" evidence="2">
    <location>
        <position position="189"/>
    </location>
    <ligand>
        <name>Mg(2+)</name>
        <dbReference type="ChEBI" id="CHEBI:18420"/>
    </ligand>
</feature>
<dbReference type="Gene3D" id="3.40.1180.10">
    <property type="entry name" value="Decaprenyl diphosphate synthase-like"/>
    <property type="match status" value="1"/>
</dbReference>
<evidence type="ECO:0000313" key="3">
    <source>
        <dbReference type="EMBL" id="TET93870.1"/>
    </source>
</evidence>
<feature type="binding site" evidence="2">
    <location>
        <position position="2"/>
    </location>
    <ligand>
        <name>Mg(2+)</name>
        <dbReference type="ChEBI" id="CHEBI:18420"/>
    </ligand>
</feature>
<keyword evidence="1 2" id="KW-0808">Transferase</keyword>
<dbReference type="GO" id="GO:0000287">
    <property type="term" value="F:magnesium ion binding"/>
    <property type="evidence" value="ECO:0007669"/>
    <property type="project" value="UniProtKB-UniRule"/>
</dbReference>
<feature type="binding site" evidence="2">
    <location>
        <position position="170"/>
    </location>
    <ligand>
        <name>substrate</name>
    </ligand>
</feature>